<name>G9EJA0_9GAMM</name>
<dbReference type="CDD" id="cd06854">
    <property type="entry name" value="GT_WbpL_WbcO_like"/>
    <property type="match status" value="1"/>
</dbReference>
<feature type="binding site" evidence="7">
    <location>
        <position position="149"/>
    </location>
    <ligand>
        <name>Mg(2+)</name>
        <dbReference type="ChEBI" id="CHEBI:18420"/>
    </ligand>
</feature>
<keyword evidence="4 8" id="KW-0812">Transmembrane</keyword>
<feature type="transmembrane region" description="Helical" evidence="8">
    <location>
        <begin position="234"/>
        <end position="257"/>
    </location>
</feature>
<feature type="binding site" evidence="7">
    <location>
        <position position="209"/>
    </location>
    <ligand>
        <name>Mg(2+)</name>
        <dbReference type="ChEBI" id="CHEBI:18420"/>
    </ligand>
</feature>
<keyword evidence="3" id="KW-0808">Transferase</keyword>
<sequence length="340" mass="38480">MNLILSIVFLILSAVLTKVFCVLAQDTRLMDKPNSRSMHFKPTIRGGGLVFIGLALLSLPLLGYLTQTSFHNQWVLMLSILLIATVSFLDDLYHLSVKPRFLVHCATALLVALFIRPEQLNFGFFSISYPILIIPFVFVVALGAINHFNFMDGLDGFCASQAVFLCAAYAVLFAIHGASFYLSFCLVLSCSLIGFLIFNFPPAKLFMGDIGSATLGLITFCIALIAQQQFEIPILYWFMLNGLFLFDATCTLIRRIINKEKWFAPHRKHAYQRLRQSGITVRMILLGQLLINGSFFTFVSLLNMRVFDSSLLISLQMGIIFLIYYLIEKIFPMFQSEFTY</sequence>
<comment type="subcellular location">
    <subcellularLocation>
        <location evidence="1">Cell membrane</location>
        <topology evidence="1">Multi-pass membrane protein</topology>
    </subcellularLocation>
</comment>
<feature type="transmembrane region" description="Helical" evidence="8">
    <location>
        <begin position="181"/>
        <end position="198"/>
    </location>
</feature>
<feature type="transmembrane region" description="Helical" evidence="8">
    <location>
        <begin position="46"/>
        <end position="65"/>
    </location>
</feature>
<evidence type="ECO:0000256" key="1">
    <source>
        <dbReference type="ARBA" id="ARBA00004651"/>
    </source>
</evidence>
<keyword evidence="7" id="KW-0479">Metal-binding</keyword>
<dbReference type="eggNOG" id="COG0472">
    <property type="taxonomic scope" value="Bacteria"/>
</dbReference>
<protein>
    <submittedName>
        <fullName evidence="9">Uncharacterized protein</fullName>
    </submittedName>
</protein>
<keyword evidence="7" id="KW-0460">Magnesium</keyword>
<dbReference type="GO" id="GO:0016780">
    <property type="term" value="F:phosphotransferase activity, for other substituted phosphate groups"/>
    <property type="evidence" value="ECO:0007669"/>
    <property type="project" value="InterPro"/>
</dbReference>
<feature type="transmembrane region" description="Helical" evidence="8">
    <location>
        <begin position="278"/>
        <end position="303"/>
    </location>
</feature>
<gene>
    <name evidence="9" type="ORF">LDG_5258</name>
</gene>
<dbReference type="EMBL" id="JH413796">
    <property type="protein sequence ID" value="EHL32666.1"/>
    <property type="molecule type" value="Genomic_DNA"/>
</dbReference>
<dbReference type="HOGENOM" id="CLU_023982_3_1_6"/>
<dbReference type="AlphaFoldDB" id="G9EJA0"/>
<evidence type="ECO:0000256" key="2">
    <source>
        <dbReference type="ARBA" id="ARBA00022475"/>
    </source>
</evidence>
<feature type="transmembrane region" description="Helical" evidence="8">
    <location>
        <begin position="101"/>
        <end position="117"/>
    </location>
</feature>
<dbReference type="GO" id="GO:0071555">
    <property type="term" value="P:cell wall organization"/>
    <property type="evidence" value="ECO:0007669"/>
    <property type="project" value="TreeGrafter"/>
</dbReference>
<evidence type="ECO:0000256" key="5">
    <source>
        <dbReference type="ARBA" id="ARBA00022989"/>
    </source>
</evidence>
<proteinExistence type="predicted"/>
<dbReference type="GO" id="GO:0044038">
    <property type="term" value="P:cell wall macromolecule biosynthetic process"/>
    <property type="evidence" value="ECO:0007669"/>
    <property type="project" value="TreeGrafter"/>
</dbReference>
<evidence type="ECO:0000256" key="4">
    <source>
        <dbReference type="ARBA" id="ARBA00022692"/>
    </source>
</evidence>
<evidence type="ECO:0000256" key="3">
    <source>
        <dbReference type="ARBA" id="ARBA00022679"/>
    </source>
</evidence>
<feature type="transmembrane region" description="Helical" evidence="8">
    <location>
        <begin position="123"/>
        <end position="145"/>
    </location>
</feature>
<evidence type="ECO:0000313" key="9">
    <source>
        <dbReference type="EMBL" id="EHL32666.1"/>
    </source>
</evidence>
<dbReference type="PANTHER" id="PTHR22926">
    <property type="entry name" value="PHOSPHO-N-ACETYLMURAMOYL-PENTAPEPTIDE-TRANSFERASE"/>
    <property type="match status" value="1"/>
</dbReference>
<dbReference type="GO" id="GO:0046872">
    <property type="term" value="F:metal ion binding"/>
    <property type="evidence" value="ECO:0007669"/>
    <property type="project" value="UniProtKB-KW"/>
</dbReference>
<comment type="cofactor">
    <cofactor evidence="7">
        <name>Mg(2+)</name>
        <dbReference type="ChEBI" id="CHEBI:18420"/>
    </cofactor>
</comment>
<feature type="transmembrane region" description="Helical" evidence="8">
    <location>
        <begin position="157"/>
        <end position="175"/>
    </location>
</feature>
<reference evidence="9 10" key="1">
    <citation type="journal article" date="2011" name="BMC Genomics">
        <title>Insight into cross-talk between intra-amoebal pathogens.</title>
        <authorList>
            <person name="Gimenez G."/>
            <person name="Bertelli C."/>
            <person name="Moliner C."/>
            <person name="Robert C."/>
            <person name="Raoult D."/>
            <person name="Fournier P.E."/>
            <person name="Greub G."/>
        </authorList>
    </citation>
    <scope>NUCLEOTIDE SEQUENCE [LARGE SCALE GENOMIC DNA]</scope>
    <source>
        <strain evidence="9 10">LLAP12</strain>
    </source>
</reference>
<evidence type="ECO:0000256" key="6">
    <source>
        <dbReference type="ARBA" id="ARBA00023136"/>
    </source>
</evidence>
<dbReference type="Pfam" id="PF00953">
    <property type="entry name" value="Glycos_transf_4"/>
    <property type="match status" value="1"/>
</dbReference>
<dbReference type="STRING" id="658187.LDG_5258"/>
<evidence type="ECO:0000256" key="8">
    <source>
        <dbReference type="SAM" id="Phobius"/>
    </source>
</evidence>
<dbReference type="PANTHER" id="PTHR22926:SF3">
    <property type="entry name" value="UNDECAPRENYL-PHOSPHATE ALPHA-N-ACETYLGLUCOSAMINYL 1-PHOSPHATE TRANSFERASE"/>
    <property type="match status" value="1"/>
</dbReference>
<dbReference type="Proteomes" id="UP000002770">
    <property type="component" value="Unassembled WGS sequence"/>
</dbReference>
<evidence type="ECO:0000256" key="7">
    <source>
        <dbReference type="PIRSR" id="PIRSR600715-1"/>
    </source>
</evidence>
<accession>G9EJA0</accession>
<dbReference type="InterPro" id="IPR000715">
    <property type="entry name" value="Glycosyl_transferase_4"/>
</dbReference>
<keyword evidence="10" id="KW-1185">Reference proteome</keyword>
<dbReference type="InParanoid" id="G9EJA0"/>
<dbReference type="FunCoup" id="G9EJA0">
    <property type="interactions" value="225"/>
</dbReference>
<dbReference type="GO" id="GO:0009103">
    <property type="term" value="P:lipopolysaccharide biosynthetic process"/>
    <property type="evidence" value="ECO:0007669"/>
    <property type="project" value="TreeGrafter"/>
</dbReference>
<evidence type="ECO:0000313" key="10">
    <source>
        <dbReference type="Proteomes" id="UP000002770"/>
    </source>
</evidence>
<feature type="transmembrane region" description="Helical" evidence="8">
    <location>
        <begin position="309"/>
        <end position="327"/>
    </location>
</feature>
<organism evidence="9 10">
    <name type="scientific">Legionella drancourtii LLAP12</name>
    <dbReference type="NCBI Taxonomy" id="658187"/>
    <lineage>
        <taxon>Bacteria</taxon>
        <taxon>Pseudomonadati</taxon>
        <taxon>Pseudomonadota</taxon>
        <taxon>Gammaproteobacteria</taxon>
        <taxon>Legionellales</taxon>
        <taxon>Legionellaceae</taxon>
        <taxon>Legionella</taxon>
    </lineage>
</organism>
<dbReference type="GO" id="GO:0005886">
    <property type="term" value="C:plasma membrane"/>
    <property type="evidence" value="ECO:0007669"/>
    <property type="project" value="UniProtKB-SubCell"/>
</dbReference>
<keyword evidence="2" id="KW-1003">Cell membrane</keyword>
<keyword evidence="6 8" id="KW-0472">Membrane</keyword>
<keyword evidence="5 8" id="KW-1133">Transmembrane helix</keyword>
<feature type="transmembrane region" description="Helical" evidence="8">
    <location>
        <begin position="210"/>
        <end position="228"/>
    </location>
</feature>
<dbReference type="RefSeq" id="WP_006869247.1">
    <property type="nucleotide sequence ID" value="NZ_JH413796.1"/>
</dbReference>
<feature type="transmembrane region" description="Helical" evidence="8">
    <location>
        <begin position="6"/>
        <end position="25"/>
    </location>
</feature>
<feature type="transmembrane region" description="Helical" evidence="8">
    <location>
        <begin position="71"/>
        <end position="89"/>
    </location>
</feature>